<gene>
    <name evidence="2" type="ORF">IAD31_06785</name>
</gene>
<feature type="non-terminal residue" evidence="2">
    <location>
        <position position="117"/>
    </location>
</feature>
<dbReference type="EMBL" id="DVFO01000068">
    <property type="protein sequence ID" value="HIQ61286.1"/>
    <property type="molecule type" value="Genomic_DNA"/>
</dbReference>
<organism evidence="2 3">
    <name type="scientific">Candidatus Enterenecus faecium</name>
    <dbReference type="NCBI Taxonomy" id="2840780"/>
    <lineage>
        <taxon>Bacteria</taxon>
        <taxon>Bacillati</taxon>
        <taxon>Bacillota</taxon>
        <taxon>Clostridia</taxon>
        <taxon>Eubacteriales</taxon>
        <taxon>Candidatus Enterenecus</taxon>
    </lineage>
</organism>
<feature type="compositionally biased region" description="Basic and acidic residues" evidence="1">
    <location>
        <begin position="89"/>
        <end position="99"/>
    </location>
</feature>
<reference evidence="2" key="2">
    <citation type="journal article" date="2021" name="PeerJ">
        <title>Extensive microbial diversity within the chicken gut microbiome revealed by metagenomics and culture.</title>
        <authorList>
            <person name="Gilroy R."/>
            <person name="Ravi A."/>
            <person name="Getino M."/>
            <person name="Pursley I."/>
            <person name="Horton D.L."/>
            <person name="Alikhan N.F."/>
            <person name="Baker D."/>
            <person name="Gharbi K."/>
            <person name="Hall N."/>
            <person name="Watson M."/>
            <person name="Adriaenssens E.M."/>
            <person name="Foster-Nyarko E."/>
            <person name="Jarju S."/>
            <person name="Secka A."/>
            <person name="Antonio M."/>
            <person name="Oren A."/>
            <person name="Chaudhuri R.R."/>
            <person name="La Ragione R."/>
            <person name="Hildebrand F."/>
            <person name="Pallen M.J."/>
        </authorList>
    </citation>
    <scope>NUCLEOTIDE SEQUENCE</scope>
    <source>
        <strain evidence="2">ChiGjej2B2-12916</strain>
    </source>
</reference>
<dbReference type="Proteomes" id="UP000886879">
    <property type="component" value="Unassembled WGS sequence"/>
</dbReference>
<evidence type="ECO:0000256" key="1">
    <source>
        <dbReference type="SAM" id="MobiDB-lite"/>
    </source>
</evidence>
<evidence type="ECO:0000313" key="2">
    <source>
        <dbReference type="EMBL" id="HIQ61286.1"/>
    </source>
</evidence>
<protein>
    <submittedName>
        <fullName evidence="2">Uncharacterized protein</fullName>
    </submittedName>
</protein>
<accession>A0A9D0YS88</accession>
<dbReference type="AlphaFoldDB" id="A0A9D0YS88"/>
<proteinExistence type="predicted"/>
<name>A0A9D0YS88_9FIRM</name>
<comment type="caution">
    <text evidence="2">The sequence shown here is derived from an EMBL/GenBank/DDBJ whole genome shotgun (WGS) entry which is preliminary data.</text>
</comment>
<feature type="region of interest" description="Disordered" evidence="1">
    <location>
        <begin position="87"/>
        <end position="117"/>
    </location>
</feature>
<evidence type="ECO:0000313" key="3">
    <source>
        <dbReference type="Proteomes" id="UP000886879"/>
    </source>
</evidence>
<reference evidence="2" key="1">
    <citation type="submission" date="2020-10" db="EMBL/GenBank/DDBJ databases">
        <authorList>
            <person name="Gilroy R."/>
        </authorList>
    </citation>
    <scope>NUCLEOTIDE SEQUENCE</scope>
    <source>
        <strain evidence="2">ChiGjej2B2-12916</strain>
    </source>
</reference>
<sequence>MRHSKKLRDTRIWEIYSQKVLDEDQGYSRLGWVEEVFEVSTNYLSLVRDTFPNYTLHNERHVLNVIDIMGGLLGDQISNLTCAEAECPSGERRAGRTETADQGDAGVSGTAVHKGYG</sequence>